<name>A0ABV1A7Z3_9TELE</name>
<sequence>MACTCIVLYQIPRDPIVRYTTSTHSHRHSHADSGEPQLPWDTVTEVKLLYNQMQHLAANTEEPKLPQDGQSALSLLVEGFIVTSPLQSVVQVNTEVFILLHHLNLFSHDGNSV</sequence>
<gene>
    <name evidence="1" type="ORF">AMECASPLE_014585</name>
</gene>
<reference evidence="1 2" key="1">
    <citation type="submission" date="2021-06" db="EMBL/GenBank/DDBJ databases">
        <authorList>
            <person name="Palmer J.M."/>
        </authorList>
    </citation>
    <scope>NUCLEOTIDE SEQUENCE [LARGE SCALE GENOMIC DNA]</scope>
    <source>
        <strain evidence="1 2">AS_MEX2019</strain>
        <tissue evidence="1">Muscle</tissue>
    </source>
</reference>
<organism evidence="1 2">
    <name type="scientific">Ameca splendens</name>
    <dbReference type="NCBI Taxonomy" id="208324"/>
    <lineage>
        <taxon>Eukaryota</taxon>
        <taxon>Metazoa</taxon>
        <taxon>Chordata</taxon>
        <taxon>Craniata</taxon>
        <taxon>Vertebrata</taxon>
        <taxon>Euteleostomi</taxon>
        <taxon>Actinopterygii</taxon>
        <taxon>Neopterygii</taxon>
        <taxon>Teleostei</taxon>
        <taxon>Neoteleostei</taxon>
        <taxon>Acanthomorphata</taxon>
        <taxon>Ovalentaria</taxon>
        <taxon>Atherinomorphae</taxon>
        <taxon>Cyprinodontiformes</taxon>
        <taxon>Goodeidae</taxon>
        <taxon>Ameca</taxon>
    </lineage>
</organism>
<accession>A0ABV1A7Z3</accession>
<comment type="caution">
    <text evidence="1">The sequence shown here is derived from an EMBL/GenBank/DDBJ whole genome shotgun (WGS) entry which is preliminary data.</text>
</comment>
<evidence type="ECO:0000313" key="1">
    <source>
        <dbReference type="EMBL" id="MEQ2314669.1"/>
    </source>
</evidence>
<protein>
    <submittedName>
        <fullName evidence="1">Uncharacterized protein</fullName>
    </submittedName>
</protein>
<proteinExistence type="predicted"/>
<dbReference type="EMBL" id="JAHRIP010085634">
    <property type="protein sequence ID" value="MEQ2314669.1"/>
    <property type="molecule type" value="Genomic_DNA"/>
</dbReference>
<evidence type="ECO:0000313" key="2">
    <source>
        <dbReference type="Proteomes" id="UP001469553"/>
    </source>
</evidence>
<dbReference type="Proteomes" id="UP001469553">
    <property type="component" value="Unassembled WGS sequence"/>
</dbReference>
<keyword evidence="2" id="KW-1185">Reference proteome</keyword>